<feature type="domain" description="FHA" evidence="8">
    <location>
        <begin position="56"/>
        <end position="108"/>
    </location>
</feature>
<dbReference type="GO" id="GO:0005634">
    <property type="term" value="C:nucleus"/>
    <property type="evidence" value="ECO:0007669"/>
    <property type="project" value="UniProtKB-SubCell"/>
</dbReference>
<dbReference type="PANTHER" id="PTHR45881:SF7">
    <property type="entry name" value="CHECKPOINT SUPPRESSOR 1-LIKE, ISOFORM A-RELATED"/>
    <property type="match status" value="1"/>
</dbReference>
<feature type="compositionally biased region" description="Pro residues" evidence="7">
    <location>
        <begin position="147"/>
        <end position="159"/>
    </location>
</feature>
<dbReference type="InterPro" id="IPR036390">
    <property type="entry name" value="WH_DNA-bd_sf"/>
</dbReference>
<dbReference type="Proteomes" id="UP001209878">
    <property type="component" value="Unassembled WGS sequence"/>
</dbReference>
<feature type="compositionally biased region" description="Basic and acidic residues" evidence="7">
    <location>
        <begin position="686"/>
        <end position="700"/>
    </location>
</feature>
<dbReference type="SMART" id="SM00240">
    <property type="entry name" value="FHA"/>
    <property type="match status" value="1"/>
</dbReference>
<comment type="subcellular location">
    <subcellularLocation>
        <location evidence="1 6">Nucleus</location>
    </subcellularLocation>
</comment>
<dbReference type="PROSITE" id="PS50039">
    <property type="entry name" value="FORK_HEAD_3"/>
    <property type="match status" value="1"/>
</dbReference>
<dbReference type="GO" id="GO:0000978">
    <property type="term" value="F:RNA polymerase II cis-regulatory region sequence-specific DNA binding"/>
    <property type="evidence" value="ECO:0007669"/>
    <property type="project" value="TreeGrafter"/>
</dbReference>
<organism evidence="10 11">
    <name type="scientific">Ridgeia piscesae</name>
    <name type="common">Tubeworm</name>
    <dbReference type="NCBI Taxonomy" id="27915"/>
    <lineage>
        <taxon>Eukaryota</taxon>
        <taxon>Metazoa</taxon>
        <taxon>Spiralia</taxon>
        <taxon>Lophotrochozoa</taxon>
        <taxon>Annelida</taxon>
        <taxon>Polychaeta</taxon>
        <taxon>Sedentaria</taxon>
        <taxon>Canalipalpata</taxon>
        <taxon>Sabellida</taxon>
        <taxon>Siboglinidae</taxon>
        <taxon>Ridgeia</taxon>
    </lineage>
</organism>
<dbReference type="PRINTS" id="PR00053">
    <property type="entry name" value="FORKHEAD"/>
</dbReference>
<feature type="DNA-binding region" description="Fork-head" evidence="6">
    <location>
        <begin position="246"/>
        <end position="341"/>
    </location>
</feature>
<evidence type="ECO:0000256" key="5">
    <source>
        <dbReference type="ARBA" id="ARBA00023242"/>
    </source>
</evidence>
<dbReference type="Pfam" id="PF00250">
    <property type="entry name" value="Forkhead"/>
    <property type="match status" value="1"/>
</dbReference>
<evidence type="ECO:0000256" key="6">
    <source>
        <dbReference type="PROSITE-ProRule" id="PRU00089"/>
    </source>
</evidence>
<feature type="compositionally biased region" description="Basic and acidic residues" evidence="7">
    <location>
        <begin position="221"/>
        <end position="232"/>
    </location>
</feature>
<proteinExistence type="predicted"/>
<dbReference type="SUPFAM" id="SSF46785">
    <property type="entry name" value="Winged helix' DNA-binding domain"/>
    <property type="match status" value="1"/>
</dbReference>
<evidence type="ECO:0000256" key="1">
    <source>
        <dbReference type="ARBA" id="ARBA00004123"/>
    </source>
</evidence>
<reference evidence="10" key="1">
    <citation type="journal article" date="2023" name="Mol. Biol. Evol.">
        <title>Third-Generation Sequencing Reveals the Adaptive Role of the Epigenome in Three Deep-Sea Polychaetes.</title>
        <authorList>
            <person name="Perez M."/>
            <person name="Aroh O."/>
            <person name="Sun Y."/>
            <person name="Lan Y."/>
            <person name="Juniper S.K."/>
            <person name="Young C.R."/>
            <person name="Angers B."/>
            <person name="Qian P.Y."/>
        </authorList>
    </citation>
    <scope>NUCLEOTIDE SEQUENCE</scope>
    <source>
        <strain evidence="10">R07B-5</strain>
    </source>
</reference>
<dbReference type="SUPFAM" id="SSF49879">
    <property type="entry name" value="SMAD/FHA domain"/>
    <property type="match status" value="1"/>
</dbReference>
<dbReference type="PROSITE" id="PS00658">
    <property type="entry name" value="FORK_HEAD_2"/>
    <property type="match status" value="1"/>
</dbReference>
<keyword evidence="3 6" id="KW-0238">DNA-binding</keyword>
<dbReference type="InterPro" id="IPR000253">
    <property type="entry name" value="FHA_dom"/>
</dbReference>
<dbReference type="GO" id="GO:0045893">
    <property type="term" value="P:positive regulation of DNA-templated transcription"/>
    <property type="evidence" value="ECO:0007669"/>
    <property type="project" value="UniProtKB-ARBA"/>
</dbReference>
<evidence type="ECO:0000256" key="3">
    <source>
        <dbReference type="ARBA" id="ARBA00023125"/>
    </source>
</evidence>
<dbReference type="InterPro" id="IPR036388">
    <property type="entry name" value="WH-like_DNA-bd_sf"/>
</dbReference>
<evidence type="ECO:0000259" key="9">
    <source>
        <dbReference type="PROSITE" id="PS50039"/>
    </source>
</evidence>
<gene>
    <name evidence="10" type="ORF">NP493_7g04008</name>
</gene>
<keyword evidence="5 6" id="KW-0539">Nucleus</keyword>
<dbReference type="Gene3D" id="2.60.200.20">
    <property type="match status" value="1"/>
</dbReference>
<dbReference type="Gene3D" id="1.10.10.10">
    <property type="entry name" value="Winged helix-like DNA-binding domain superfamily/Winged helix DNA-binding domain"/>
    <property type="match status" value="1"/>
</dbReference>
<dbReference type="InterPro" id="IPR001766">
    <property type="entry name" value="Fork_head_dom"/>
</dbReference>
<evidence type="ECO:0000256" key="7">
    <source>
        <dbReference type="SAM" id="MobiDB-lite"/>
    </source>
</evidence>
<dbReference type="PROSITE" id="PS00657">
    <property type="entry name" value="FORK_HEAD_1"/>
    <property type="match status" value="1"/>
</dbReference>
<dbReference type="SMART" id="SM00339">
    <property type="entry name" value="FH"/>
    <property type="match status" value="1"/>
</dbReference>
<keyword evidence="2" id="KW-0805">Transcription regulation</keyword>
<dbReference type="InterPro" id="IPR008984">
    <property type="entry name" value="SMAD_FHA_dom_sf"/>
</dbReference>
<evidence type="ECO:0000256" key="4">
    <source>
        <dbReference type="ARBA" id="ARBA00023163"/>
    </source>
</evidence>
<feature type="compositionally biased region" description="Polar residues" evidence="7">
    <location>
        <begin position="182"/>
        <end position="198"/>
    </location>
</feature>
<dbReference type="FunFam" id="1.10.10.10:FF:000030">
    <property type="entry name" value="Forkhead box protein K2"/>
    <property type="match status" value="1"/>
</dbReference>
<dbReference type="InterPro" id="IPR018122">
    <property type="entry name" value="TF_fork_head_CS_1"/>
</dbReference>
<dbReference type="CDD" id="cd22688">
    <property type="entry name" value="FHA_FOXK"/>
    <property type="match status" value="1"/>
</dbReference>
<dbReference type="FunFam" id="2.60.200.20:FF:000031">
    <property type="entry name" value="Forkhead box protein K1"/>
    <property type="match status" value="1"/>
</dbReference>
<name>A0AAD9PF93_RIDPI</name>
<dbReference type="AlphaFoldDB" id="A0AAD9PF93"/>
<keyword evidence="11" id="KW-1185">Reference proteome</keyword>
<comment type="caution">
    <text evidence="10">The sequence shown here is derived from an EMBL/GenBank/DDBJ whole genome shotgun (WGS) entry which is preliminary data.</text>
</comment>
<dbReference type="PROSITE" id="PS50006">
    <property type="entry name" value="FHA_DOMAIN"/>
    <property type="match status" value="1"/>
</dbReference>
<feature type="region of interest" description="Disordered" evidence="7">
    <location>
        <begin position="661"/>
        <end position="700"/>
    </location>
</feature>
<evidence type="ECO:0000256" key="2">
    <source>
        <dbReference type="ARBA" id="ARBA00023015"/>
    </source>
</evidence>
<feature type="domain" description="Fork-head" evidence="9">
    <location>
        <begin position="246"/>
        <end position="341"/>
    </location>
</feature>
<dbReference type="GO" id="GO:0000981">
    <property type="term" value="F:DNA-binding transcription factor activity, RNA polymerase II-specific"/>
    <property type="evidence" value="ECO:0007669"/>
    <property type="project" value="TreeGrafter"/>
</dbReference>
<evidence type="ECO:0000313" key="10">
    <source>
        <dbReference type="EMBL" id="KAK2193732.1"/>
    </source>
</evidence>
<feature type="region of interest" description="Disordered" evidence="7">
    <location>
        <begin position="142"/>
        <end position="204"/>
    </location>
</feature>
<sequence length="700" mass="75328">MSTLQKPSENDAWALLALRSAPASPSRRAWSPEPHATAIARLEGRDFEYIMRQNRITIGRNSSKGDVDVNMGHSNFISRNHLEIYCEYPRFFMVCGGKNGVFVDGVFQRKESPPLELPKTCVLRFPSTNIKIVFQALVDAESTPQQLPSPPKRLKPMPPLRINIPEPQQMKAAHHPSPCPSPTGTISAANSCPTSPRGGTSRGPDLVASLPLAVYAAAHARGDADTAPRDLQPRPPSDPSVKDEAKPPFSYAQLIVQAITSAPDKQLTLSGIYAYITKNYPFYRTADKGWQNSIRHNLSLNRYFVKVARSQEEPGKGSFWRIDPATEAKLTEQAFRRRRQRGVPCFRTPTTCGLLTRSAPASPSHLGFNGNLTPESLSRESSPIPEGCHANGNGMVEVPYVPQSLQPPAAIQKVVHVSSDFRYSQSAPGSPSGTRVLSPPVLSGTILGGVAVSSTTTDITGPPTAVHQMPSVIAKPKLYVPQPNSLTTNGPAVSRDQPYTLPMMTHAANNYSRAPPPVLSQQVAVTPGHPVSIIQTLAQPLPHPIPIVVKPDHTGPMPLHHQIIMTAAPPSGTVELAPPQLPPGGVVGKHESVGESASQQLQQFVKKEMQQPPQPMSSSVAPVVITPPSQNNSQLTLSTTAPPATVAMTTPKLQEQVVPCEAPLNSGMASGTVVKRPMETSTEDGTDAKKVKTEDEHVSN</sequence>
<evidence type="ECO:0000259" key="8">
    <source>
        <dbReference type="PROSITE" id="PS50006"/>
    </source>
</evidence>
<accession>A0AAD9PF93</accession>
<dbReference type="InterPro" id="IPR030456">
    <property type="entry name" value="TF_fork_head_CS_2"/>
</dbReference>
<feature type="region of interest" description="Disordered" evidence="7">
    <location>
        <begin position="221"/>
        <end position="246"/>
    </location>
</feature>
<dbReference type="Pfam" id="PF00498">
    <property type="entry name" value="FHA"/>
    <property type="match status" value="1"/>
</dbReference>
<dbReference type="PANTHER" id="PTHR45881">
    <property type="entry name" value="CHECKPOINT SUPPRESSOR 1-LIKE, ISOFORM A-RELATED"/>
    <property type="match status" value="1"/>
</dbReference>
<dbReference type="EMBL" id="JAODUO010000007">
    <property type="protein sequence ID" value="KAK2193732.1"/>
    <property type="molecule type" value="Genomic_DNA"/>
</dbReference>
<evidence type="ECO:0000313" key="11">
    <source>
        <dbReference type="Proteomes" id="UP001209878"/>
    </source>
</evidence>
<keyword evidence="4" id="KW-0804">Transcription</keyword>
<protein>
    <submittedName>
        <fullName evidence="10">Uncharacterized protein</fullName>
    </submittedName>
</protein>